<gene>
    <name evidence="1" type="ORF">SDC9_182880</name>
</gene>
<reference evidence="1" key="1">
    <citation type="submission" date="2019-08" db="EMBL/GenBank/DDBJ databases">
        <authorList>
            <person name="Kucharzyk K."/>
            <person name="Murdoch R.W."/>
            <person name="Higgins S."/>
            <person name="Loffler F."/>
        </authorList>
    </citation>
    <scope>NUCLEOTIDE SEQUENCE</scope>
</reference>
<proteinExistence type="predicted"/>
<name>A0A645HAJ2_9ZZZZ</name>
<comment type="caution">
    <text evidence="1">The sequence shown here is derived from an EMBL/GenBank/DDBJ whole genome shotgun (WGS) entry which is preliminary data.</text>
</comment>
<dbReference type="AlphaFoldDB" id="A0A645HAJ2"/>
<evidence type="ECO:0000313" key="1">
    <source>
        <dbReference type="EMBL" id="MPN35382.1"/>
    </source>
</evidence>
<accession>A0A645HAJ2</accession>
<protein>
    <submittedName>
        <fullName evidence="1">Uncharacterized protein</fullName>
    </submittedName>
</protein>
<organism evidence="1">
    <name type="scientific">bioreactor metagenome</name>
    <dbReference type="NCBI Taxonomy" id="1076179"/>
    <lineage>
        <taxon>unclassified sequences</taxon>
        <taxon>metagenomes</taxon>
        <taxon>ecological metagenomes</taxon>
    </lineage>
</organism>
<sequence>MFLKQFSDKGARDDDAVIDIETVFAEPGFVRQIGGRQAVLAAAGVDVEQLLAFVRQQSGVEERLQAVERQVQRVQRQVHRLVPGIVAAVAKKQAGGIEAADGVANVVADGEEFGLGSGSHG</sequence>
<dbReference type="EMBL" id="VSSQ01088925">
    <property type="protein sequence ID" value="MPN35382.1"/>
    <property type="molecule type" value="Genomic_DNA"/>
</dbReference>